<dbReference type="EMBL" id="CP015093">
    <property type="protein sequence ID" value="APZ53614.1"/>
    <property type="molecule type" value="Genomic_DNA"/>
</dbReference>
<evidence type="ECO:0000259" key="1">
    <source>
        <dbReference type="Pfam" id="PF01261"/>
    </source>
</evidence>
<keyword evidence="2" id="KW-0413">Isomerase</keyword>
<dbReference type="OrthoDB" id="9072761at2"/>
<dbReference type="SUPFAM" id="SSF51658">
    <property type="entry name" value="Xylose isomerase-like"/>
    <property type="match status" value="1"/>
</dbReference>
<dbReference type="STRING" id="1250539.Ga0080574_TMP3280"/>
<accession>A0A1P8UW30</accession>
<dbReference type="PANTHER" id="PTHR12110:SF48">
    <property type="entry name" value="BLL3656 PROTEIN"/>
    <property type="match status" value="1"/>
</dbReference>
<dbReference type="Pfam" id="PF01261">
    <property type="entry name" value="AP_endonuc_2"/>
    <property type="match status" value="1"/>
</dbReference>
<dbReference type="GO" id="GO:0016853">
    <property type="term" value="F:isomerase activity"/>
    <property type="evidence" value="ECO:0007669"/>
    <property type="project" value="UniProtKB-KW"/>
</dbReference>
<evidence type="ECO:0000313" key="3">
    <source>
        <dbReference type="Proteomes" id="UP000187059"/>
    </source>
</evidence>
<dbReference type="PANTHER" id="PTHR12110">
    <property type="entry name" value="HYDROXYPYRUVATE ISOMERASE"/>
    <property type="match status" value="1"/>
</dbReference>
<dbReference type="AlphaFoldDB" id="A0A1P8UW30"/>
<dbReference type="Proteomes" id="UP000187059">
    <property type="component" value="Chromosome"/>
</dbReference>
<sequence>MGYRYSLAFLTVAELAPPEAVRVAAEAGFDFVGLRLLPAGTDGPYPIMTDKALLEQTRRAVRETGVGVADVEIIRITPDFRPEETVAFLERGAELGARNILTAGYDPDMSRMTDSYGAFCELAHQHGMTADLEFMPWTDIPDVAAAAAQVRAVDHPAAGVLVDALHVQRSATTFEEIAALDPAWIHYAQLCDAPARYDPSPEALIATARGNRLMPGDGDFDFTSLLAALPKDIVLSVEVAQPHRAGETPALQRAIEAMDKTRAVISRARGEACP</sequence>
<dbReference type="RefSeq" id="WP_076702224.1">
    <property type="nucleotide sequence ID" value="NZ_CP015093.1"/>
</dbReference>
<gene>
    <name evidence="2" type="ORF">Ga0080574_TMP3280</name>
</gene>
<dbReference type="Gene3D" id="3.20.20.150">
    <property type="entry name" value="Divalent-metal-dependent TIM barrel enzymes"/>
    <property type="match status" value="1"/>
</dbReference>
<feature type="domain" description="Xylose isomerase-like TIM barrel" evidence="1">
    <location>
        <begin position="21"/>
        <end position="257"/>
    </location>
</feature>
<evidence type="ECO:0000313" key="2">
    <source>
        <dbReference type="EMBL" id="APZ53614.1"/>
    </source>
</evidence>
<reference evidence="2 3" key="1">
    <citation type="submission" date="2016-04" db="EMBL/GenBank/DDBJ databases">
        <title>Deep-sea bacteria in the southern Pacific.</title>
        <authorList>
            <person name="Tang K."/>
        </authorList>
    </citation>
    <scope>NUCLEOTIDE SEQUENCE [LARGE SCALE GENOMIC DNA]</scope>
    <source>
        <strain evidence="2 3">JLT2014</strain>
    </source>
</reference>
<keyword evidence="3" id="KW-1185">Reference proteome</keyword>
<name>A0A1P8UW30_9RHOB</name>
<protein>
    <submittedName>
        <fullName evidence="2">Sugar phosphate isomerase/epimerase</fullName>
    </submittedName>
</protein>
<dbReference type="KEGG" id="paby:Ga0080574_TMP3280"/>
<proteinExistence type="predicted"/>
<dbReference type="InterPro" id="IPR013022">
    <property type="entry name" value="Xyl_isomerase-like_TIM-brl"/>
</dbReference>
<dbReference type="InterPro" id="IPR050312">
    <property type="entry name" value="IolE/XylAMocC-like"/>
</dbReference>
<dbReference type="InterPro" id="IPR036237">
    <property type="entry name" value="Xyl_isomerase-like_sf"/>
</dbReference>
<organism evidence="2 3">
    <name type="scientific">Salipiger abyssi</name>
    <dbReference type="NCBI Taxonomy" id="1250539"/>
    <lineage>
        <taxon>Bacteria</taxon>
        <taxon>Pseudomonadati</taxon>
        <taxon>Pseudomonadota</taxon>
        <taxon>Alphaproteobacteria</taxon>
        <taxon>Rhodobacterales</taxon>
        <taxon>Roseobacteraceae</taxon>
        <taxon>Salipiger</taxon>
    </lineage>
</organism>